<evidence type="ECO:0000313" key="3">
    <source>
        <dbReference type="Proteomes" id="UP001141629"/>
    </source>
</evidence>
<evidence type="ECO:0000256" key="1">
    <source>
        <dbReference type="SAM" id="SignalP"/>
    </source>
</evidence>
<comment type="caution">
    <text evidence="2">The sequence shown here is derived from an EMBL/GenBank/DDBJ whole genome shotgun (WGS) entry which is preliminary data.</text>
</comment>
<feature type="chain" id="PRO_5040797618" description="Secreted protein" evidence="1">
    <location>
        <begin position="33"/>
        <end position="129"/>
    </location>
</feature>
<dbReference type="EMBL" id="JACKVK010000009">
    <property type="protein sequence ID" value="MCV7422386.1"/>
    <property type="molecule type" value="Genomic_DNA"/>
</dbReference>
<keyword evidence="1" id="KW-0732">Signal</keyword>
<sequence>MLVNTITRGCRAAALAVVCAAGPLLLSAVANADPDPAAPAPDPQAVCEAPEYGGVFVAGPTSPDGTTHTQCQYIVSGSFYYDNFDNGTYVGTLVYRDGARVPTEHPVMPELMGQIPGGHLPLMPFPGQF</sequence>
<reference evidence="2" key="1">
    <citation type="submission" date="2020-07" db="EMBL/GenBank/DDBJ databases">
        <authorList>
            <person name="Pettersson B.M.F."/>
            <person name="Behra P.R.K."/>
            <person name="Ramesh M."/>
            <person name="Das S."/>
            <person name="Dasgupta S."/>
            <person name="Kirsebom L.A."/>
        </authorList>
    </citation>
    <scope>NUCLEOTIDE SEQUENCE</scope>
    <source>
        <strain evidence="2">DSM 44838</strain>
    </source>
</reference>
<evidence type="ECO:0008006" key="4">
    <source>
        <dbReference type="Google" id="ProtNLM"/>
    </source>
</evidence>
<name>A0A9X2Z4A4_9MYCO</name>
<proteinExistence type="predicted"/>
<protein>
    <recommendedName>
        <fullName evidence="4">Secreted protein</fullName>
    </recommendedName>
</protein>
<organism evidence="2 3">
    <name type="scientific">Mycobacterium yunnanensis</name>
    <dbReference type="NCBI Taxonomy" id="368477"/>
    <lineage>
        <taxon>Bacteria</taxon>
        <taxon>Bacillati</taxon>
        <taxon>Actinomycetota</taxon>
        <taxon>Actinomycetes</taxon>
        <taxon>Mycobacteriales</taxon>
        <taxon>Mycobacteriaceae</taxon>
        <taxon>Mycobacterium</taxon>
    </lineage>
</organism>
<keyword evidence="3" id="KW-1185">Reference proteome</keyword>
<gene>
    <name evidence="2" type="ORF">H7K45_17710</name>
</gene>
<feature type="signal peptide" evidence="1">
    <location>
        <begin position="1"/>
        <end position="32"/>
    </location>
</feature>
<accession>A0A9X2Z4A4</accession>
<dbReference type="Proteomes" id="UP001141629">
    <property type="component" value="Unassembled WGS sequence"/>
</dbReference>
<evidence type="ECO:0000313" key="2">
    <source>
        <dbReference type="EMBL" id="MCV7422386.1"/>
    </source>
</evidence>
<reference evidence="2" key="2">
    <citation type="journal article" date="2022" name="BMC Genomics">
        <title>Comparative genome analysis of mycobacteria focusing on tRNA and non-coding RNA.</title>
        <authorList>
            <person name="Behra P.R.K."/>
            <person name="Pettersson B.M.F."/>
            <person name="Ramesh M."/>
            <person name="Das S."/>
            <person name="Dasgupta S."/>
            <person name="Kirsebom L.A."/>
        </authorList>
    </citation>
    <scope>NUCLEOTIDE SEQUENCE</scope>
    <source>
        <strain evidence="2">DSM 44838</strain>
    </source>
</reference>
<dbReference type="AlphaFoldDB" id="A0A9X2Z4A4"/>